<sequence length="107" mass="12042">NYSREQFLNDLVNEAGADIRQCLENGAHNVQIGFTEGRLSLKLDRSSKLLKSFIDLDNRVLERFTAEEQQKLGVHSCSSGEQSSKHSADVDYARLLPVLFELNVGNF</sequence>
<gene>
    <name evidence="1" type="ORF">GPM918_LOCUS9349</name>
    <name evidence="2" type="ORF">SRO942_LOCUS9350</name>
</gene>
<comment type="caution">
    <text evidence="1">The sequence shown here is derived from an EMBL/GenBank/DDBJ whole genome shotgun (WGS) entry which is preliminary data.</text>
</comment>
<feature type="non-terminal residue" evidence="1">
    <location>
        <position position="1"/>
    </location>
</feature>
<evidence type="ECO:0000313" key="2">
    <source>
        <dbReference type="EMBL" id="CAF3695389.1"/>
    </source>
</evidence>
<dbReference type="SUPFAM" id="SSF51726">
    <property type="entry name" value="UROD/MetE-like"/>
    <property type="match status" value="1"/>
</dbReference>
<dbReference type="EMBL" id="CAJOBC010001728">
    <property type="protein sequence ID" value="CAF3695389.1"/>
    <property type="molecule type" value="Genomic_DNA"/>
</dbReference>
<organism evidence="1 3">
    <name type="scientific">Didymodactylos carnosus</name>
    <dbReference type="NCBI Taxonomy" id="1234261"/>
    <lineage>
        <taxon>Eukaryota</taxon>
        <taxon>Metazoa</taxon>
        <taxon>Spiralia</taxon>
        <taxon>Gnathifera</taxon>
        <taxon>Rotifera</taxon>
        <taxon>Eurotatoria</taxon>
        <taxon>Bdelloidea</taxon>
        <taxon>Philodinida</taxon>
        <taxon>Philodinidae</taxon>
        <taxon>Didymodactylos</taxon>
    </lineage>
</organism>
<dbReference type="Gene3D" id="3.20.20.210">
    <property type="match status" value="1"/>
</dbReference>
<keyword evidence="3" id="KW-1185">Reference proteome</keyword>
<proteinExistence type="predicted"/>
<reference evidence="1" key="1">
    <citation type="submission" date="2021-02" db="EMBL/GenBank/DDBJ databases">
        <authorList>
            <person name="Nowell W R."/>
        </authorList>
    </citation>
    <scope>NUCLEOTIDE SEQUENCE</scope>
</reference>
<dbReference type="AlphaFoldDB" id="A0A814APN6"/>
<evidence type="ECO:0000313" key="1">
    <source>
        <dbReference type="EMBL" id="CAF0915042.1"/>
    </source>
</evidence>
<dbReference type="InterPro" id="IPR038071">
    <property type="entry name" value="UROD/MetE-like_sf"/>
</dbReference>
<dbReference type="OrthoDB" id="1053771at2759"/>
<dbReference type="Proteomes" id="UP000663829">
    <property type="component" value="Unassembled WGS sequence"/>
</dbReference>
<dbReference type="EMBL" id="CAJNOQ010001728">
    <property type="protein sequence ID" value="CAF0915042.1"/>
    <property type="molecule type" value="Genomic_DNA"/>
</dbReference>
<dbReference type="Proteomes" id="UP000681722">
    <property type="component" value="Unassembled WGS sequence"/>
</dbReference>
<evidence type="ECO:0000313" key="3">
    <source>
        <dbReference type="Proteomes" id="UP000663829"/>
    </source>
</evidence>
<accession>A0A814APN6</accession>
<protein>
    <submittedName>
        <fullName evidence="1">Uncharacterized protein</fullName>
    </submittedName>
</protein>
<name>A0A814APN6_9BILA</name>